<feature type="region of interest" description="Disordered" evidence="1">
    <location>
        <begin position="37"/>
        <end position="85"/>
    </location>
</feature>
<dbReference type="GeneID" id="54579369"/>
<dbReference type="EMBL" id="ML987200">
    <property type="protein sequence ID" value="KAF2245684.1"/>
    <property type="molecule type" value="Genomic_DNA"/>
</dbReference>
<dbReference type="Proteomes" id="UP000800094">
    <property type="component" value="Unassembled WGS sequence"/>
</dbReference>
<evidence type="ECO:0000259" key="3">
    <source>
        <dbReference type="Pfam" id="PF21046"/>
    </source>
</evidence>
<feature type="compositionally biased region" description="Polar residues" evidence="1">
    <location>
        <begin position="69"/>
        <end position="82"/>
    </location>
</feature>
<evidence type="ECO:0000259" key="2">
    <source>
        <dbReference type="Pfam" id="PF12331"/>
    </source>
</evidence>
<keyword evidence="6" id="KW-1185">Reference proteome</keyword>
<dbReference type="InterPro" id="IPR048379">
    <property type="entry name" value="Rad26-like_C"/>
</dbReference>
<dbReference type="Pfam" id="PF12331">
    <property type="entry name" value="Rad26-like_helical_rpts"/>
    <property type="match status" value="1"/>
</dbReference>
<evidence type="ECO:0000259" key="4">
    <source>
        <dbReference type="Pfam" id="PF21048"/>
    </source>
</evidence>
<dbReference type="Pfam" id="PF21048">
    <property type="entry name" value="Rad26-like_N"/>
    <property type="match status" value="1"/>
</dbReference>
<feature type="region of interest" description="Disordered" evidence="1">
    <location>
        <begin position="210"/>
        <end position="300"/>
    </location>
</feature>
<feature type="domain" description="Rad26-like C-terminal" evidence="3">
    <location>
        <begin position="661"/>
        <end position="722"/>
    </location>
</feature>
<dbReference type="OrthoDB" id="5245063at2759"/>
<dbReference type="Pfam" id="PF21046">
    <property type="entry name" value="Rad26-like_C"/>
    <property type="match status" value="1"/>
</dbReference>
<protein>
    <recommendedName>
        <fullName evidence="7">DNA repair protein-like protein Rad26</fullName>
    </recommendedName>
</protein>
<name>A0A6A6I578_9PLEO</name>
<evidence type="ECO:0000313" key="5">
    <source>
        <dbReference type="EMBL" id="KAF2245684.1"/>
    </source>
</evidence>
<dbReference type="AlphaFoldDB" id="A0A6A6I578"/>
<proteinExistence type="predicted"/>
<evidence type="ECO:0008006" key="7">
    <source>
        <dbReference type="Google" id="ProtNLM"/>
    </source>
</evidence>
<sequence length="728" mass="81092">MDDDEFDFSDHDLDDLPANTLQQLETTAICATQHHRNDSAAHGSDYGLDDGDEVVNLDDEADAPGFAPAQQNYGYNPTNTDGNALYGDAMEVEEPPRQSQADVSKLLQRIKKLEQEKRRLNNNLQTATAEANKKAGEVDNLRRRAEAANRANEQRISAQQHAQRENEEKLQAERDSLRLELERTKDSNKFTENEVQDERLRRTRRAIPTRPKPAAAVPASPVATPKKAQKTLPIGDGFDDEDIVMASPSKRREKAKAATPKQAGKRKRQVFNDSPIAALQLSEPRERPKPPEPVPAPQQDGKLDIALLRHLWKDDHRFILLHRLLAHRSSNGTDRVLEALTQHAFPSQPQKKLSSMVYDALSSSGASPNARELAFRICRAFLKLWRQCLQENYYAPVYLMLDALHFVLACEPAKTAAELAVEIIPLIMDSVQLVAEPVYWGATGDKKKLTELFSPAQRQIASEIDVLDCLELLYLIATSCLSLPSPEAEALPRFWRTISSPWVLLLLNKAQPLPHISLMLRVLSTSPLSTSFGPIVSDDPREQANAESQLVSRLTNLFTDTLTTIPDPQEPSTEPIPDDRIWQLRLSVLDVLTQFSIPEHGSTFLAQHNLCVGRLVKYLNSCVMSLYTHPLSPNQDRKIASINATMKLIHHIVISNPGFAVKNKLDGTLGGHHAYKVCLTRLAFSEGLVLEAGIEPAVMDMASDILDENLGPEEGEEYMQVFSSGTSV</sequence>
<feature type="compositionally biased region" description="Low complexity" evidence="1">
    <location>
        <begin position="210"/>
        <end position="226"/>
    </location>
</feature>
<dbReference type="InterPro" id="IPR022093">
    <property type="entry name" value="Rad26-like_helical"/>
</dbReference>
<dbReference type="InterPro" id="IPR048380">
    <property type="entry name" value="Rad26-like_N"/>
</dbReference>
<accession>A0A6A6I578</accession>
<feature type="compositionally biased region" description="Basic and acidic residues" evidence="1">
    <location>
        <begin position="162"/>
        <end position="197"/>
    </location>
</feature>
<gene>
    <name evidence="5" type="ORF">BU26DRAFT_489983</name>
</gene>
<feature type="domain" description="Rad26-like N-terminal" evidence="4">
    <location>
        <begin position="320"/>
        <end position="365"/>
    </location>
</feature>
<evidence type="ECO:0000313" key="6">
    <source>
        <dbReference type="Proteomes" id="UP000800094"/>
    </source>
</evidence>
<dbReference type="RefSeq" id="XP_033680688.1">
    <property type="nucleotide sequence ID" value="XM_033826039.1"/>
</dbReference>
<reference evidence="5" key="1">
    <citation type="journal article" date="2020" name="Stud. Mycol.">
        <title>101 Dothideomycetes genomes: a test case for predicting lifestyles and emergence of pathogens.</title>
        <authorList>
            <person name="Haridas S."/>
            <person name="Albert R."/>
            <person name="Binder M."/>
            <person name="Bloem J."/>
            <person name="Labutti K."/>
            <person name="Salamov A."/>
            <person name="Andreopoulos B."/>
            <person name="Baker S."/>
            <person name="Barry K."/>
            <person name="Bills G."/>
            <person name="Bluhm B."/>
            <person name="Cannon C."/>
            <person name="Castanera R."/>
            <person name="Culley D."/>
            <person name="Daum C."/>
            <person name="Ezra D."/>
            <person name="Gonzalez J."/>
            <person name="Henrissat B."/>
            <person name="Kuo A."/>
            <person name="Liang C."/>
            <person name="Lipzen A."/>
            <person name="Lutzoni F."/>
            <person name="Magnuson J."/>
            <person name="Mondo S."/>
            <person name="Nolan M."/>
            <person name="Ohm R."/>
            <person name="Pangilinan J."/>
            <person name="Park H.-J."/>
            <person name="Ramirez L."/>
            <person name="Alfaro M."/>
            <person name="Sun H."/>
            <person name="Tritt A."/>
            <person name="Yoshinaga Y."/>
            <person name="Zwiers L.-H."/>
            <person name="Turgeon B."/>
            <person name="Goodwin S."/>
            <person name="Spatafora J."/>
            <person name="Crous P."/>
            <person name="Grigoriev I."/>
        </authorList>
    </citation>
    <scope>NUCLEOTIDE SEQUENCE</scope>
    <source>
        <strain evidence="5">CBS 122368</strain>
    </source>
</reference>
<feature type="compositionally biased region" description="Basic and acidic residues" evidence="1">
    <location>
        <begin position="131"/>
        <end position="147"/>
    </location>
</feature>
<feature type="compositionally biased region" description="Acidic residues" evidence="1">
    <location>
        <begin position="47"/>
        <end position="62"/>
    </location>
</feature>
<evidence type="ECO:0000256" key="1">
    <source>
        <dbReference type="SAM" id="MobiDB-lite"/>
    </source>
</evidence>
<feature type="region of interest" description="Disordered" evidence="1">
    <location>
        <begin position="117"/>
        <end position="197"/>
    </location>
</feature>
<organism evidence="5 6">
    <name type="scientific">Trematosphaeria pertusa</name>
    <dbReference type="NCBI Taxonomy" id="390896"/>
    <lineage>
        <taxon>Eukaryota</taxon>
        <taxon>Fungi</taxon>
        <taxon>Dikarya</taxon>
        <taxon>Ascomycota</taxon>
        <taxon>Pezizomycotina</taxon>
        <taxon>Dothideomycetes</taxon>
        <taxon>Pleosporomycetidae</taxon>
        <taxon>Pleosporales</taxon>
        <taxon>Massarineae</taxon>
        <taxon>Trematosphaeriaceae</taxon>
        <taxon>Trematosphaeria</taxon>
    </lineage>
</organism>
<feature type="domain" description="Rad26-like helical repeats" evidence="2">
    <location>
        <begin position="426"/>
        <end position="653"/>
    </location>
</feature>